<comment type="caution">
    <text evidence="1">The sequence shown here is derived from an EMBL/GenBank/DDBJ whole genome shotgun (WGS) entry which is preliminary data.</text>
</comment>
<dbReference type="KEGG" id="bthy:AQ980_18880"/>
<name>A0A643MP11_BACTU</name>
<accession>A0A643MP11</accession>
<dbReference type="EMBL" id="VLPO01000038">
    <property type="protein sequence ID" value="KAB1350294.1"/>
    <property type="molecule type" value="Genomic_DNA"/>
</dbReference>
<gene>
    <name evidence="1" type="ORF">FPG91_22125</name>
</gene>
<protein>
    <submittedName>
        <fullName evidence="1">Uncharacterized protein</fullName>
    </submittedName>
</protein>
<organism evidence="1">
    <name type="scientific">Bacillus thuringiensis</name>
    <dbReference type="NCBI Taxonomy" id="1428"/>
    <lineage>
        <taxon>Bacteria</taxon>
        <taxon>Bacillati</taxon>
        <taxon>Bacillota</taxon>
        <taxon>Bacilli</taxon>
        <taxon>Bacillales</taxon>
        <taxon>Bacillaceae</taxon>
        <taxon>Bacillus</taxon>
        <taxon>Bacillus cereus group</taxon>
    </lineage>
</organism>
<proteinExistence type="predicted"/>
<sequence length="169" mass="20071">MNSTINKIKLPATLKDYFLTSNRMESLLSEEILLDIEEIYILYKSLYAFDESDFSLNVIKSINMCRDRTGFYFYLKKVLDRELEKKSKGNMNSIVISQNLIEEQFKTVTKDYINSINQMYCEETLIDLKHVYKNIGNLEMLNNLLEDEYLKDLLFSGYEMLRGYEEKIK</sequence>
<reference evidence="1" key="1">
    <citation type="submission" date="2019-07" db="EMBL/GenBank/DDBJ databases">
        <title>Draft genome sequence of Bacillus thuringiensis strain PT02.</title>
        <authorList>
            <person name="Nguyen H."/>
            <person name="Nguyen L.N."/>
            <person name="Nguyen H.T.T."/>
            <person name="Nguyen D.V."/>
            <person name="Le H.T.T."/>
        </authorList>
    </citation>
    <scope>NUCLEOTIDE SEQUENCE</scope>
    <source>
        <strain evidence="1">PT02</strain>
    </source>
</reference>
<dbReference type="AlphaFoldDB" id="A0A643MP11"/>
<dbReference type="RefSeq" id="WP_001089284.1">
    <property type="nucleotide sequence ID" value="NZ_CP011349.1"/>
</dbReference>
<evidence type="ECO:0000313" key="1">
    <source>
        <dbReference type="EMBL" id="KAB1350294.1"/>
    </source>
</evidence>